<comment type="similarity">
    <text evidence="2">Belongs to the MotA family.</text>
</comment>
<dbReference type="AlphaFoldDB" id="A0A382FG90"/>
<evidence type="ECO:0000256" key="3">
    <source>
        <dbReference type="ARBA" id="ARBA00022448"/>
    </source>
</evidence>
<evidence type="ECO:0000256" key="5">
    <source>
        <dbReference type="ARBA" id="ARBA00022692"/>
    </source>
</evidence>
<evidence type="ECO:0000256" key="6">
    <source>
        <dbReference type="ARBA" id="ARBA00022989"/>
    </source>
</evidence>
<evidence type="ECO:0000259" key="9">
    <source>
        <dbReference type="Pfam" id="PF01618"/>
    </source>
</evidence>
<keyword evidence="7 8" id="KW-0472">Membrane</keyword>
<dbReference type="GO" id="GO:0005886">
    <property type="term" value="C:plasma membrane"/>
    <property type="evidence" value="ECO:0007669"/>
    <property type="project" value="UniProtKB-SubCell"/>
</dbReference>
<dbReference type="InterPro" id="IPR002898">
    <property type="entry name" value="MotA_ExbB_proton_chnl"/>
</dbReference>
<dbReference type="Pfam" id="PF01618">
    <property type="entry name" value="MotA_ExbB"/>
    <property type="match status" value="1"/>
</dbReference>
<evidence type="ECO:0000256" key="4">
    <source>
        <dbReference type="ARBA" id="ARBA00022475"/>
    </source>
</evidence>
<feature type="transmembrane region" description="Helical" evidence="8">
    <location>
        <begin position="206"/>
        <end position="225"/>
    </location>
</feature>
<keyword evidence="3" id="KW-0813">Transport</keyword>
<feature type="non-terminal residue" evidence="10">
    <location>
        <position position="1"/>
    </location>
</feature>
<feature type="transmembrane region" description="Helical" evidence="8">
    <location>
        <begin position="231"/>
        <end position="257"/>
    </location>
</feature>
<protein>
    <recommendedName>
        <fullName evidence="9">MotA/TolQ/ExbB proton channel domain-containing protein</fullName>
    </recommendedName>
</protein>
<evidence type="ECO:0000256" key="8">
    <source>
        <dbReference type="SAM" id="Phobius"/>
    </source>
</evidence>
<keyword evidence="4" id="KW-1003">Cell membrane</keyword>
<keyword evidence="6 8" id="KW-1133">Transmembrane helix</keyword>
<evidence type="ECO:0000313" key="10">
    <source>
        <dbReference type="EMBL" id="SVB61233.1"/>
    </source>
</evidence>
<organism evidence="10">
    <name type="scientific">marine metagenome</name>
    <dbReference type="NCBI Taxonomy" id="408172"/>
    <lineage>
        <taxon>unclassified sequences</taxon>
        <taxon>metagenomes</taxon>
        <taxon>ecological metagenomes</taxon>
    </lineage>
</organism>
<gene>
    <name evidence="10" type="ORF">METZ01_LOCUS214087</name>
</gene>
<evidence type="ECO:0000256" key="7">
    <source>
        <dbReference type="ARBA" id="ARBA00023136"/>
    </source>
</evidence>
<feature type="transmembrane region" description="Helical" evidence="8">
    <location>
        <begin position="7"/>
        <end position="25"/>
    </location>
</feature>
<accession>A0A382FG90</accession>
<name>A0A382FG90_9ZZZZ</name>
<reference evidence="10" key="1">
    <citation type="submission" date="2018-05" db="EMBL/GenBank/DDBJ databases">
        <authorList>
            <person name="Lanie J.A."/>
            <person name="Ng W.-L."/>
            <person name="Kazmierczak K.M."/>
            <person name="Andrzejewski T.M."/>
            <person name="Davidsen T.M."/>
            <person name="Wayne K.J."/>
            <person name="Tettelin H."/>
            <person name="Glass J.I."/>
            <person name="Rusch D."/>
            <person name="Podicherti R."/>
            <person name="Tsui H.-C.T."/>
            <person name="Winkler M.E."/>
        </authorList>
    </citation>
    <scope>NUCLEOTIDE SEQUENCE</scope>
</reference>
<dbReference type="PANTHER" id="PTHR30433">
    <property type="entry name" value="CHEMOTAXIS PROTEIN MOTA"/>
    <property type="match status" value="1"/>
</dbReference>
<evidence type="ECO:0000256" key="1">
    <source>
        <dbReference type="ARBA" id="ARBA00004651"/>
    </source>
</evidence>
<sequence>LMLDKLGTLLGMLFGIALVFFGIVWPDHLSNYYMYMFREFETGLEALKATQATSEELRNHKAVFKEFQDSWLGSVSRFADLKSFLIVLGGSYAATLIAFRFGDAMRAIVFIAKAFLKGKADKDFLEVYHTIIGLCEKRANKELITDEEISAVKNTDLQTWLQDFIAVDLVTEEMIEEIVRSEIEMYNYRSFEEIDMLEFMGRAAPAFGMIGTVVGLILMLGSVGGEGGADIAGLMGGMAVAMITTLYGVLISQLIFLPIASKRFQLKESQVLLLEMIREGLVYLKRRELPETAKKDLVIYLPPKLRKKVIQEEQAAMGGGLGL</sequence>
<dbReference type="PROSITE" id="PS01307">
    <property type="entry name" value="MOTA"/>
    <property type="match status" value="1"/>
</dbReference>
<feature type="transmembrane region" description="Helical" evidence="8">
    <location>
        <begin position="81"/>
        <end position="99"/>
    </location>
</feature>
<comment type="subcellular location">
    <subcellularLocation>
        <location evidence="1">Cell membrane</location>
        <topology evidence="1">Multi-pass membrane protein</topology>
    </subcellularLocation>
</comment>
<evidence type="ECO:0000256" key="2">
    <source>
        <dbReference type="ARBA" id="ARBA00008038"/>
    </source>
</evidence>
<dbReference type="EMBL" id="UINC01049443">
    <property type="protein sequence ID" value="SVB61233.1"/>
    <property type="molecule type" value="Genomic_DNA"/>
</dbReference>
<dbReference type="InterPro" id="IPR047055">
    <property type="entry name" value="MotA-like"/>
</dbReference>
<dbReference type="InterPro" id="IPR000540">
    <property type="entry name" value="Flag_MotA_CS"/>
</dbReference>
<feature type="domain" description="MotA/TolQ/ExbB proton channel" evidence="9">
    <location>
        <begin position="161"/>
        <end position="273"/>
    </location>
</feature>
<keyword evidence="5 8" id="KW-0812">Transmembrane</keyword>
<dbReference type="PANTHER" id="PTHR30433:SF2">
    <property type="entry name" value="MOTILITY PROTEIN A"/>
    <property type="match status" value="1"/>
</dbReference>
<proteinExistence type="inferred from homology"/>
<dbReference type="GO" id="GO:0006935">
    <property type="term" value="P:chemotaxis"/>
    <property type="evidence" value="ECO:0007669"/>
    <property type="project" value="InterPro"/>
</dbReference>
<dbReference type="GO" id="GO:0071978">
    <property type="term" value="P:bacterial-type flagellum-dependent swarming motility"/>
    <property type="evidence" value="ECO:0007669"/>
    <property type="project" value="InterPro"/>
</dbReference>